<dbReference type="GO" id="GO:0043171">
    <property type="term" value="P:peptide catabolic process"/>
    <property type="evidence" value="ECO:0007669"/>
    <property type="project" value="TreeGrafter"/>
</dbReference>
<dbReference type="GO" id="GO:0004222">
    <property type="term" value="F:metalloendopeptidase activity"/>
    <property type="evidence" value="ECO:0007669"/>
    <property type="project" value="TreeGrafter"/>
</dbReference>
<dbReference type="InterPro" id="IPR032632">
    <property type="entry name" value="Peptidase_M16_M"/>
</dbReference>
<dbReference type="Pfam" id="PF00675">
    <property type="entry name" value="Peptidase_M16"/>
    <property type="match status" value="1"/>
</dbReference>
<dbReference type="PANTHER" id="PTHR43690:SF18">
    <property type="entry name" value="INSULIN-DEGRADING ENZYME-RELATED"/>
    <property type="match status" value="1"/>
</dbReference>
<evidence type="ECO:0000256" key="8">
    <source>
        <dbReference type="SAM" id="SignalP"/>
    </source>
</evidence>
<feature type="domain" description="Coenzyme PQQ synthesis protein F-like C-terminal lobe" evidence="12">
    <location>
        <begin position="1011"/>
        <end position="1111"/>
    </location>
</feature>
<evidence type="ECO:0000313" key="14">
    <source>
        <dbReference type="Proteomes" id="UP001153069"/>
    </source>
</evidence>
<dbReference type="InterPro" id="IPR054734">
    <property type="entry name" value="PqqF-like_C_4"/>
</dbReference>
<evidence type="ECO:0000256" key="2">
    <source>
        <dbReference type="ARBA" id="ARBA00022670"/>
    </source>
</evidence>
<dbReference type="Pfam" id="PF22456">
    <property type="entry name" value="PqqF-like_C_4"/>
    <property type="match status" value="1"/>
</dbReference>
<dbReference type="EMBL" id="CAICTM010001956">
    <property type="protein sequence ID" value="CAB9527211.1"/>
    <property type="molecule type" value="Genomic_DNA"/>
</dbReference>
<keyword evidence="4" id="KW-0378">Hydrolase</keyword>
<dbReference type="Pfam" id="PF16187">
    <property type="entry name" value="Peptidase_M16_M"/>
    <property type="match status" value="1"/>
</dbReference>
<keyword evidence="3" id="KW-0479">Metal-binding</keyword>
<dbReference type="InterPro" id="IPR011249">
    <property type="entry name" value="Metalloenz_LuxS/M16"/>
</dbReference>
<sequence length="1238" mass="140073">MRSSYGLRLATRFLMALLLVSLQGGQAWMAVSVGSLLSRAAGLSLHTKSALQCRCGNSGGSWTQGLRRAALPLWTSSSCLFQSTATAAQETVGSSSNKKNSFLAPPNREGVTKILADDPEFVKPDPDLRKYRWIQLANNLQVLLVSTTETTSKDEDEEEEEQSHVEAAAVHVQAGHFDDTIPGLAHFNEHMLFLGTEKYPEENAYETFLSKYGGFSNAYTDMEDTNYYFSLATTAKKKKKTTTTTTTNGEESCSAADDDDETSEALEGSLDRLAQFFIAPKFETSMVDREINAIDSEWRNARTSDAWRNYQHLKLAGNQEHPFANFGCGNLETLTNHNTTSPRPALLDFWKTYYQTYNLRLAVVGYASLDALQASVERTFGELPFSEGQHRGTPAEPLEDQVFPHEDGLYNRGQKAFGPEQLQKYRQVIPVMETRMLRLYFASPPGDDPVFRESKPHRVISHLLGHESPGTLHSLLNDMGYIQALSSGMVISTRDFALFGLSLSLTPKGMANKDHVLDLSFQWLAMIKQVALDPEKLPLMEEYHGELKQMFVNGFKFRENGDPTDFCSTVAELMFDTGTPPERILIGNNDEESYDPKVTEAFLDRLKPSNCMVIELNSDLAKATEEDNIFPDGWQTEPWYGAQYRVRALSPEQMNSWENPATIDDRLELPGLNQYIPTDFSLRCDKGVATANGDTSKPSESERNKPPKMIMDRPGLRLWHKMDKYWRVPKAFIKFSLVTPAPYRSPRTMTLIRIYQRILNDDLKSTVYDASLAGCGYRVSCTPTGIRFSVQGYNEKLLNLLNKLTSRMLSLIDELKEGPEAHPALYDKFEKAKESLLRETKNYRLDAPYEVASYNSRLLLEENVWYLDDYVREMEGEYAEKDPLTMEECGLLAEESLTGRHKVEAFCMGNIDESEAREACQVVEDHFFTQKQSRPLMEAEIPTFRSMQLPTREEAKHIFREDVLVSGNRSVPLVYQEVAYSPSEENHAIEYIIQTGSEIELEYSGIALIELMNHIAYNSAYNQLRTKEQLGYIVSTFPRKTSGGGWGFSVVVQSSVATPEILEERVEAWLKQFRAEMEQKEASEIALEAAAVVSQLKERDTKLSQEVNTYWGEISNTETYSDRMKEPFFDRMDRVADELVLQDETKKLSATTLNGSDRLTQEGLKQRLLDFIDHYIAADSPSRRAMSARVYNQKAKELFEANVGKPGILSSFPDIRHTKQYLGSSPLAPYWRVEKSEG</sequence>
<evidence type="ECO:0000259" key="9">
    <source>
        <dbReference type="Pfam" id="PF00675"/>
    </source>
</evidence>
<dbReference type="OrthoDB" id="952271at2759"/>
<feature type="compositionally biased region" description="Low complexity" evidence="7">
    <location>
        <begin position="242"/>
        <end position="255"/>
    </location>
</feature>
<proteinExistence type="inferred from homology"/>
<evidence type="ECO:0000313" key="13">
    <source>
        <dbReference type="EMBL" id="CAB9527211.1"/>
    </source>
</evidence>
<gene>
    <name evidence="13" type="ORF">SEMRO_1958_G307860.1</name>
</gene>
<dbReference type="Proteomes" id="UP001153069">
    <property type="component" value="Unassembled WGS sequence"/>
</dbReference>
<dbReference type="GO" id="GO:0005739">
    <property type="term" value="C:mitochondrion"/>
    <property type="evidence" value="ECO:0007669"/>
    <property type="project" value="TreeGrafter"/>
</dbReference>
<evidence type="ECO:0000256" key="1">
    <source>
        <dbReference type="ARBA" id="ARBA00007261"/>
    </source>
</evidence>
<feature type="domain" description="Peptidase M16 C-terminal" evidence="10">
    <location>
        <begin position="345"/>
        <end position="534"/>
    </location>
</feature>
<dbReference type="GO" id="GO:0051603">
    <property type="term" value="P:proteolysis involved in protein catabolic process"/>
    <property type="evidence" value="ECO:0007669"/>
    <property type="project" value="TreeGrafter"/>
</dbReference>
<keyword evidence="8" id="KW-0732">Signal</keyword>
<evidence type="ECO:0000256" key="4">
    <source>
        <dbReference type="ARBA" id="ARBA00022801"/>
    </source>
</evidence>
<protein>
    <submittedName>
        <fullName evidence="13">Insulin-degrading enzyme</fullName>
    </submittedName>
</protein>
<feature type="domain" description="Peptidase M16 middle/third" evidence="11">
    <location>
        <begin position="555"/>
        <end position="872"/>
    </location>
</feature>
<keyword evidence="6" id="KW-0482">Metalloprotease</keyword>
<evidence type="ECO:0000256" key="7">
    <source>
        <dbReference type="SAM" id="MobiDB-lite"/>
    </source>
</evidence>
<keyword evidence="5" id="KW-0862">Zinc</keyword>
<accession>A0A9N8ETZ2</accession>
<evidence type="ECO:0000259" key="12">
    <source>
        <dbReference type="Pfam" id="PF22456"/>
    </source>
</evidence>
<keyword evidence="2" id="KW-0645">Protease</keyword>
<feature type="chain" id="PRO_5040230467" evidence="8">
    <location>
        <begin position="28"/>
        <end position="1238"/>
    </location>
</feature>
<dbReference type="Pfam" id="PF05193">
    <property type="entry name" value="Peptidase_M16_C"/>
    <property type="match status" value="1"/>
</dbReference>
<organism evidence="13 14">
    <name type="scientific">Seminavis robusta</name>
    <dbReference type="NCBI Taxonomy" id="568900"/>
    <lineage>
        <taxon>Eukaryota</taxon>
        <taxon>Sar</taxon>
        <taxon>Stramenopiles</taxon>
        <taxon>Ochrophyta</taxon>
        <taxon>Bacillariophyta</taxon>
        <taxon>Bacillariophyceae</taxon>
        <taxon>Bacillariophycidae</taxon>
        <taxon>Naviculales</taxon>
        <taxon>Naviculaceae</taxon>
        <taxon>Seminavis</taxon>
    </lineage>
</organism>
<dbReference type="PANTHER" id="PTHR43690">
    <property type="entry name" value="NARDILYSIN"/>
    <property type="match status" value="1"/>
</dbReference>
<feature type="compositionally biased region" description="Basic and acidic residues" evidence="7">
    <location>
        <begin position="697"/>
        <end position="708"/>
    </location>
</feature>
<feature type="signal peptide" evidence="8">
    <location>
        <begin position="1"/>
        <end position="27"/>
    </location>
</feature>
<dbReference type="AlphaFoldDB" id="A0A9N8ETZ2"/>
<evidence type="ECO:0000259" key="10">
    <source>
        <dbReference type="Pfam" id="PF05193"/>
    </source>
</evidence>
<keyword evidence="14" id="KW-1185">Reference proteome</keyword>
<reference evidence="13" key="1">
    <citation type="submission" date="2020-06" db="EMBL/GenBank/DDBJ databases">
        <authorList>
            <consortium name="Plant Systems Biology data submission"/>
        </authorList>
    </citation>
    <scope>NUCLEOTIDE SEQUENCE</scope>
    <source>
        <strain evidence="13">D6</strain>
    </source>
</reference>
<dbReference type="InterPro" id="IPR007863">
    <property type="entry name" value="Peptidase_M16_C"/>
</dbReference>
<feature type="region of interest" description="Disordered" evidence="7">
    <location>
        <begin position="687"/>
        <end position="708"/>
    </location>
</feature>
<dbReference type="InterPro" id="IPR011765">
    <property type="entry name" value="Pept_M16_N"/>
</dbReference>
<feature type="region of interest" description="Disordered" evidence="7">
    <location>
        <begin position="239"/>
        <end position="264"/>
    </location>
</feature>
<comment type="caution">
    <text evidence="13">The sequence shown here is derived from an EMBL/GenBank/DDBJ whole genome shotgun (WGS) entry which is preliminary data.</text>
</comment>
<dbReference type="InterPro" id="IPR050626">
    <property type="entry name" value="Peptidase_M16"/>
</dbReference>
<name>A0A9N8ETZ2_9STRA</name>
<evidence type="ECO:0000256" key="3">
    <source>
        <dbReference type="ARBA" id="ARBA00022723"/>
    </source>
</evidence>
<dbReference type="GO" id="GO:0005829">
    <property type="term" value="C:cytosol"/>
    <property type="evidence" value="ECO:0007669"/>
    <property type="project" value="TreeGrafter"/>
</dbReference>
<feature type="domain" description="Peptidase M16 N-terminal" evidence="9">
    <location>
        <begin position="160"/>
        <end position="311"/>
    </location>
</feature>
<comment type="similarity">
    <text evidence="1">Belongs to the peptidase M16 family.</text>
</comment>
<dbReference type="SUPFAM" id="SSF63411">
    <property type="entry name" value="LuxS/MPP-like metallohydrolase"/>
    <property type="match status" value="4"/>
</dbReference>
<dbReference type="Gene3D" id="3.30.830.10">
    <property type="entry name" value="Metalloenzyme, LuxS/M16 peptidase-like"/>
    <property type="match status" value="4"/>
</dbReference>
<dbReference type="GO" id="GO:0046872">
    <property type="term" value="F:metal ion binding"/>
    <property type="evidence" value="ECO:0007669"/>
    <property type="project" value="UniProtKB-KW"/>
</dbReference>
<evidence type="ECO:0000259" key="11">
    <source>
        <dbReference type="Pfam" id="PF16187"/>
    </source>
</evidence>
<evidence type="ECO:0000256" key="6">
    <source>
        <dbReference type="ARBA" id="ARBA00023049"/>
    </source>
</evidence>
<evidence type="ECO:0000256" key="5">
    <source>
        <dbReference type="ARBA" id="ARBA00022833"/>
    </source>
</evidence>